<reference evidence="2" key="1">
    <citation type="submission" date="2016-05" db="EMBL/GenBank/DDBJ databases">
        <title>Paenibacillus oryzae. sp. nov., isolated from the rice root.</title>
        <authorList>
            <person name="Zhang J."/>
            <person name="Zhang X."/>
        </authorList>
    </citation>
    <scope>NUCLEOTIDE SEQUENCE [LARGE SCALE GENOMIC DNA]</scope>
    <source>
        <strain evidence="2">KCTC13222</strain>
    </source>
</reference>
<organism evidence="1 2">
    <name type="scientific">Paenibacillus pectinilyticus</name>
    <dbReference type="NCBI Taxonomy" id="512399"/>
    <lineage>
        <taxon>Bacteria</taxon>
        <taxon>Bacillati</taxon>
        <taxon>Bacillota</taxon>
        <taxon>Bacilli</taxon>
        <taxon>Bacillales</taxon>
        <taxon>Paenibacillaceae</taxon>
        <taxon>Paenibacillus</taxon>
    </lineage>
</organism>
<comment type="caution">
    <text evidence="1">The sequence shown here is derived from an EMBL/GenBank/DDBJ whole genome shotgun (WGS) entry which is preliminary data.</text>
</comment>
<sequence>MKTKTNKILAYYLFLIEPEIPASFDKLLDKVHISSANALERPSFSQKKGVKTKKNRRIGGCTYGAIIG</sequence>
<dbReference type="EMBL" id="LYPC01000027">
    <property type="protein sequence ID" value="OCT12677.1"/>
    <property type="molecule type" value="Genomic_DNA"/>
</dbReference>
<dbReference type="AlphaFoldDB" id="A0A1C0ZX63"/>
<dbReference type="RefSeq" id="WP_065857203.1">
    <property type="nucleotide sequence ID" value="NZ_LYPC01000027.1"/>
</dbReference>
<dbReference type="STRING" id="512399.A8709_33255"/>
<proteinExistence type="predicted"/>
<accession>A0A1C0ZX63</accession>
<evidence type="ECO:0000313" key="2">
    <source>
        <dbReference type="Proteomes" id="UP000093309"/>
    </source>
</evidence>
<evidence type="ECO:0000313" key="1">
    <source>
        <dbReference type="EMBL" id="OCT12677.1"/>
    </source>
</evidence>
<name>A0A1C0ZX63_9BACL</name>
<dbReference type="Proteomes" id="UP000093309">
    <property type="component" value="Unassembled WGS sequence"/>
</dbReference>
<protein>
    <submittedName>
        <fullName evidence="1">Uncharacterized protein</fullName>
    </submittedName>
</protein>
<gene>
    <name evidence="1" type="ORF">A8709_33255</name>
</gene>
<keyword evidence="2" id="KW-1185">Reference proteome</keyword>